<dbReference type="PANTHER" id="PTHR36964:SF1">
    <property type="entry name" value="PROTEIN-METHIONINE-SULFOXIDE REDUCTASE HEME-BINDING SUBUNIT MSRQ"/>
    <property type="match status" value="1"/>
</dbReference>
<evidence type="ECO:0000313" key="9">
    <source>
        <dbReference type="EMBL" id="OGY11043.1"/>
    </source>
</evidence>
<feature type="domain" description="Ferric oxidoreductase" evidence="8">
    <location>
        <begin position="55"/>
        <end position="172"/>
    </location>
</feature>
<keyword evidence="4 7" id="KW-1133">Transmembrane helix</keyword>
<evidence type="ECO:0000313" key="10">
    <source>
        <dbReference type="Proteomes" id="UP000178272"/>
    </source>
</evidence>
<feature type="transmembrane region" description="Helical" evidence="7">
    <location>
        <begin position="88"/>
        <end position="109"/>
    </location>
</feature>
<keyword evidence="3 7" id="KW-0812">Transmembrane</keyword>
<evidence type="ECO:0000259" key="8">
    <source>
        <dbReference type="Pfam" id="PF01794"/>
    </source>
</evidence>
<organism evidence="9 10">
    <name type="scientific">Candidatus Blackburnbacteria bacterium RIFCSPHIGHO2_12_FULL_41_13b</name>
    <dbReference type="NCBI Taxonomy" id="1797517"/>
    <lineage>
        <taxon>Bacteria</taxon>
        <taxon>Candidatus Blackburniibacteriota</taxon>
    </lineage>
</organism>
<dbReference type="Proteomes" id="UP000178272">
    <property type="component" value="Unassembled WGS sequence"/>
</dbReference>
<evidence type="ECO:0000256" key="7">
    <source>
        <dbReference type="SAM" id="Phobius"/>
    </source>
</evidence>
<dbReference type="GO" id="GO:0005886">
    <property type="term" value="C:plasma membrane"/>
    <property type="evidence" value="ECO:0007669"/>
    <property type="project" value="TreeGrafter"/>
</dbReference>
<dbReference type="GO" id="GO:0020037">
    <property type="term" value="F:heme binding"/>
    <property type="evidence" value="ECO:0007669"/>
    <property type="project" value="TreeGrafter"/>
</dbReference>
<feature type="transmembrane region" description="Helical" evidence="7">
    <location>
        <begin position="190"/>
        <end position="212"/>
    </location>
</feature>
<comment type="subcellular location">
    <subcellularLocation>
        <location evidence="1">Membrane</location>
        <topology evidence="1">Multi-pass membrane protein</topology>
    </subcellularLocation>
</comment>
<dbReference type="STRING" id="1797517.A3F61_00290"/>
<dbReference type="PANTHER" id="PTHR36964">
    <property type="entry name" value="PROTEIN-METHIONINE-SULFOXIDE REDUCTASE HEME-BINDING SUBUNIT MSRQ"/>
    <property type="match status" value="1"/>
</dbReference>
<dbReference type="GO" id="GO:0010181">
    <property type="term" value="F:FMN binding"/>
    <property type="evidence" value="ECO:0007669"/>
    <property type="project" value="TreeGrafter"/>
</dbReference>
<feature type="transmembrane region" description="Helical" evidence="7">
    <location>
        <begin position="156"/>
        <end position="178"/>
    </location>
</feature>
<gene>
    <name evidence="9" type="ORF">A3F61_00290</name>
</gene>
<dbReference type="GO" id="GO:0016679">
    <property type="term" value="F:oxidoreductase activity, acting on diphenols and related substances as donors"/>
    <property type="evidence" value="ECO:0007669"/>
    <property type="project" value="TreeGrafter"/>
</dbReference>
<name>A0A1G1V6R3_9BACT</name>
<evidence type="ECO:0000256" key="2">
    <source>
        <dbReference type="ARBA" id="ARBA00022448"/>
    </source>
</evidence>
<comment type="caution">
    <text evidence="9">The sequence shown here is derived from an EMBL/GenBank/DDBJ whole genome shotgun (WGS) entry which is preliminary data.</text>
</comment>
<keyword evidence="6 7" id="KW-0472">Membrane</keyword>
<sequence length="216" mass="24553">MDMAKKKVGHPHHFDGDKHLYHRFFDAAVPLGLLLAFYLFYNNGVISPKEAVKTTGLWSISLLAITLAVGSLSKISPLFEPFKANRKVWGVTAFWAAALHMGLVFHFFWKWDLSRLWDIANPKYNGIAAGLFAFIILGLVTYTSQEKVIKKMNPHVWKTIQTTSYLALILAVLHFFYMEQKDGVLVIKKLLGQITFWGSLSVITARLLVIFLPEKK</sequence>
<dbReference type="InterPro" id="IPR022837">
    <property type="entry name" value="MsrQ-like"/>
</dbReference>
<dbReference type="AlphaFoldDB" id="A0A1G1V6R3"/>
<dbReference type="EMBL" id="MHCA01000045">
    <property type="protein sequence ID" value="OGY11043.1"/>
    <property type="molecule type" value="Genomic_DNA"/>
</dbReference>
<evidence type="ECO:0000256" key="1">
    <source>
        <dbReference type="ARBA" id="ARBA00004141"/>
    </source>
</evidence>
<keyword evidence="2" id="KW-0813">Transport</keyword>
<protein>
    <recommendedName>
        <fullName evidence="8">Ferric oxidoreductase domain-containing protein</fullName>
    </recommendedName>
</protein>
<reference evidence="9 10" key="1">
    <citation type="journal article" date="2016" name="Nat. Commun.">
        <title>Thousands of microbial genomes shed light on interconnected biogeochemical processes in an aquifer system.</title>
        <authorList>
            <person name="Anantharaman K."/>
            <person name="Brown C.T."/>
            <person name="Hug L.A."/>
            <person name="Sharon I."/>
            <person name="Castelle C.J."/>
            <person name="Probst A.J."/>
            <person name="Thomas B.C."/>
            <person name="Singh A."/>
            <person name="Wilkins M.J."/>
            <person name="Karaoz U."/>
            <person name="Brodie E.L."/>
            <person name="Williams K.H."/>
            <person name="Hubbard S.S."/>
            <person name="Banfield J.F."/>
        </authorList>
    </citation>
    <scope>NUCLEOTIDE SEQUENCE [LARGE SCALE GENOMIC DNA]</scope>
</reference>
<feature type="transmembrane region" description="Helical" evidence="7">
    <location>
        <begin position="56"/>
        <end position="76"/>
    </location>
</feature>
<feature type="transmembrane region" description="Helical" evidence="7">
    <location>
        <begin position="20"/>
        <end position="41"/>
    </location>
</feature>
<evidence type="ECO:0000256" key="4">
    <source>
        <dbReference type="ARBA" id="ARBA00022989"/>
    </source>
</evidence>
<dbReference type="Pfam" id="PF01794">
    <property type="entry name" value="Ferric_reduct"/>
    <property type="match status" value="1"/>
</dbReference>
<proteinExistence type="predicted"/>
<feature type="transmembrane region" description="Helical" evidence="7">
    <location>
        <begin position="124"/>
        <end position="144"/>
    </location>
</feature>
<dbReference type="InterPro" id="IPR013130">
    <property type="entry name" value="Fe3_Rdtase_TM_dom"/>
</dbReference>
<evidence type="ECO:0000256" key="6">
    <source>
        <dbReference type="ARBA" id="ARBA00023136"/>
    </source>
</evidence>
<evidence type="ECO:0000256" key="3">
    <source>
        <dbReference type="ARBA" id="ARBA00022692"/>
    </source>
</evidence>
<evidence type="ECO:0000256" key="5">
    <source>
        <dbReference type="ARBA" id="ARBA00023004"/>
    </source>
</evidence>
<accession>A0A1G1V6R3</accession>
<keyword evidence="5" id="KW-0408">Iron</keyword>